<evidence type="ECO:0000313" key="1">
    <source>
        <dbReference type="EMBL" id="EDL92201.1"/>
    </source>
</evidence>
<dbReference type="EMBL" id="CH473972">
    <property type="protein sequence ID" value="EDL92201.1"/>
    <property type="molecule type" value="Genomic_DNA"/>
</dbReference>
<sequence length="50" mass="5608">MPQSLTHVILRNQTSAVSQGRISPRVILQMRKPKLLKHCHFSGEGNKGRA</sequence>
<organism evidence="1 2">
    <name type="scientific">Rattus norvegicus</name>
    <name type="common">Rat</name>
    <dbReference type="NCBI Taxonomy" id="10116"/>
    <lineage>
        <taxon>Eukaryota</taxon>
        <taxon>Metazoa</taxon>
        <taxon>Chordata</taxon>
        <taxon>Craniata</taxon>
        <taxon>Vertebrata</taxon>
        <taxon>Euteleostomi</taxon>
        <taxon>Mammalia</taxon>
        <taxon>Eutheria</taxon>
        <taxon>Euarchontoglires</taxon>
        <taxon>Glires</taxon>
        <taxon>Rodentia</taxon>
        <taxon>Myomorpha</taxon>
        <taxon>Muroidea</taxon>
        <taxon>Muridae</taxon>
        <taxon>Murinae</taxon>
        <taxon>Rattus</taxon>
    </lineage>
</organism>
<accession>A6IY73</accession>
<dbReference type="Proteomes" id="UP000234681">
    <property type="component" value="Chromosome 19"/>
</dbReference>
<name>A6IY73_RAT</name>
<gene>
    <name evidence="1" type="ORF">rCG_51243</name>
</gene>
<evidence type="ECO:0000313" key="2">
    <source>
        <dbReference type="Proteomes" id="UP000234681"/>
    </source>
</evidence>
<dbReference type="AlphaFoldDB" id="A6IY73"/>
<proteinExistence type="predicted"/>
<protein>
    <submittedName>
        <fullName evidence="1">RCG51243</fullName>
    </submittedName>
</protein>
<reference evidence="2" key="1">
    <citation type="submission" date="2005-09" db="EMBL/GenBank/DDBJ databases">
        <authorList>
            <person name="Mural R.J."/>
            <person name="Li P.W."/>
            <person name="Adams M.D."/>
            <person name="Amanatides P.G."/>
            <person name="Baden-Tillson H."/>
            <person name="Barnstead M."/>
            <person name="Chin S.H."/>
            <person name="Dew I."/>
            <person name="Evans C.A."/>
            <person name="Ferriera S."/>
            <person name="Flanigan M."/>
            <person name="Fosler C."/>
            <person name="Glodek A."/>
            <person name="Gu Z."/>
            <person name="Holt R.A."/>
            <person name="Jennings D."/>
            <person name="Kraft C.L."/>
            <person name="Lu F."/>
            <person name="Nguyen T."/>
            <person name="Nusskern D.R."/>
            <person name="Pfannkoch C.M."/>
            <person name="Sitter C."/>
            <person name="Sutton G.G."/>
            <person name="Venter J.C."/>
            <person name="Wang Z."/>
            <person name="Woodage T."/>
            <person name="Zheng X.H."/>
            <person name="Zhong F."/>
        </authorList>
    </citation>
    <scope>NUCLEOTIDE SEQUENCE [LARGE SCALE GENOMIC DNA]</scope>
    <source>
        <strain>BN</strain>
        <strain evidence="2">Sprague-Dawley</strain>
    </source>
</reference>